<dbReference type="Gene3D" id="3.30.200.20">
    <property type="entry name" value="Phosphorylase Kinase, domain 1"/>
    <property type="match status" value="1"/>
</dbReference>
<dbReference type="OrthoDB" id="354826at2759"/>
<feature type="domain" description="AGC-kinase C-terminal" evidence="9">
    <location>
        <begin position="689"/>
        <end position="758"/>
    </location>
</feature>
<dbReference type="PROSITE" id="PS00108">
    <property type="entry name" value="PROTEIN_KINASE_ST"/>
    <property type="match status" value="1"/>
</dbReference>
<keyword evidence="4 10" id="KW-0418">Kinase</keyword>
<evidence type="ECO:0000256" key="4">
    <source>
        <dbReference type="ARBA" id="ARBA00022777"/>
    </source>
</evidence>
<sequence length="787" mass="89066">MEFWDALEDSQYLDAVASIRDGPKPIVRWEVPTTDQLQEWEGRVRTRKTLTCQPQSSEEDSGKDDLASVEPLTLDWYASCPIGFYFFSSYVKDQHAYATKNSTANNNSKNSSDQEQQQSSNTEAESSGIPVTPARMTSTKADELAYIRMNFLEDMLRFQRVAKTARPPSDGNRPKQVQLYVELLLDYIHPPKKNSGEEDGPVLPKMTHIREPDLHMPRCSATRRMGFETQAELEAALTINHDDNYQTNLVGLKGPLLKEFKGALVEWLEQVNNNLTSMHKAESEPLRTSNNNNTNNSDENAAPVQDLVADAAKALDVGASASSSSIPRAVLKRGKTDDTEATPTNKTSSGSKQTKSNGNLIAGLLPVMHKVEVLIYESLKRDYDALFQANSQPYMRMRNFLWYQDRRVIHDDFYVMRVLGRGGFGLVSACQKGTTGKLYAMKVMSKKRIKMKKSVQFVMNERKALAAVSESPFIINLKYSLHSDDEVYLVIDLMAGGDLGFHLHQRRRFSQNQCLYYAARIMLGLQALHDKHYVYRDLKPENCLLAEDGRVKLTDLGLATRTTPHLPSGVVGTRGYWAPEMHKRDGSGKRVPYNHVVDWFSFGCCLAEFISGKNPFRSEAAYKYGVERGEKDKHKAIDIAIREWEPELNPEVFPPDAADLCRRLFDKDPTARLGAHGGSTEIMAHPWFKSVDWEMVKTDRKKPPFIPPKDVNAASQHEIGNFQDDNSKTSKDVAFDESDERVYRDWDWINPKAYAIEVIEFLVHERDLGRPLLPESLSPDLCCCNIL</sequence>
<dbReference type="PROSITE" id="PS50011">
    <property type="entry name" value="PROTEIN_KINASE_DOM"/>
    <property type="match status" value="1"/>
</dbReference>
<evidence type="ECO:0000313" key="10">
    <source>
        <dbReference type="EMBL" id="CAB9512815.1"/>
    </source>
</evidence>
<keyword evidence="5 6" id="KW-0067">ATP-binding</keyword>
<evidence type="ECO:0000256" key="7">
    <source>
        <dbReference type="SAM" id="MobiDB-lite"/>
    </source>
</evidence>
<dbReference type="GO" id="GO:0005524">
    <property type="term" value="F:ATP binding"/>
    <property type="evidence" value="ECO:0007669"/>
    <property type="project" value="UniProtKB-UniRule"/>
</dbReference>
<feature type="region of interest" description="Disordered" evidence="7">
    <location>
        <begin position="326"/>
        <end position="355"/>
    </location>
</feature>
<feature type="compositionally biased region" description="Polar residues" evidence="7">
    <location>
        <begin position="341"/>
        <end position="355"/>
    </location>
</feature>
<dbReference type="PROSITE" id="PS00107">
    <property type="entry name" value="PROTEIN_KINASE_ATP"/>
    <property type="match status" value="1"/>
</dbReference>
<dbReference type="InterPro" id="IPR008271">
    <property type="entry name" value="Ser/Thr_kinase_AS"/>
</dbReference>
<dbReference type="PROSITE" id="PS51285">
    <property type="entry name" value="AGC_KINASE_CTER"/>
    <property type="match status" value="1"/>
</dbReference>
<evidence type="ECO:0000256" key="6">
    <source>
        <dbReference type="PROSITE-ProRule" id="PRU10141"/>
    </source>
</evidence>
<dbReference type="Pfam" id="PF00069">
    <property type="entry name" value="Pkinase"/>
    <property type="match status" value="1"/>
</dbReference>
<proteinExistence type="predicted"/>
<evidence type="ECO:0000256" key="1">
    <source>
        <dbReference type="ARBA" id="ARBA00022527"/>
    </source>
</evidence>
<organism evidence="10 11">
    <name type="scientific">Seminavis robusta</name>
    <dbReference type="NCBI Taxonomy" id="568900"/>
    <lineage>
        <taxon>Eukaryota</taxon>
        <taxon>Sar</taxon>
        <taxon>Stramenopiles</taxon>
        <taxon>Ochrophyta</taxon>
        <taxon>Bacillariophyta</taxon>
        <taxon>Bacillariophyceae</taxon>
        <taxon>Bacillariophycidae</taxon>
        <taxon>Naviculales</taxon>
        <taxon>Naviculaceae</taxon>
        <taxon>Seminavis</taxon>
    </lineage>
</organism>
<comment type="caution">
    <text evidence="10">The sequence shown here is derived from an EMBL/GenBank/DDBJ whole genome shotgun (WGS) entry which is preliminary data.</text>
</comment>
<feature type="region of interest" description="Disordered" evidence="7">
    <location>
        <begin position="279"/>
        <end position="300"/>
    </location>
</feature>
<dbReference type="EMBL" id="CAICTM010000555">
    <property type="protein sequence ID" value="CAB9512815.1"/>
    <property type="molecule type" value="Genomic_DNA"/>
</dbReference>
<gene>
    <name evidence="10" type="ORF">SEMRO_556_G165910.1</name>
</gene>
<feature type="binding site" evidence="6">
    <location>
        <position position="442"/>
    </location>
    <ligand>
        <name>ATP</name>
        <dbReference type="ChEBI" id="CHEBI:30616"/>
    </ligand>
</feature>
<feature type="region of interest" description="Disordered" evidence="7">
    <location>
        <begin position="102"/>
        <end position="136"/>
    </location>
</feature>
<dbReference type="GO" id="GO:0004674">
    <property type="term" value="F:protein serine/threonine kinase activity"/>
    <property type="evidence" value="ECO:0007669"/>
    <property type="project" value="UniProtKB-KW"/>
</dbReference>
<accession>A0A9N8HHU5</accession>
<dbReference type="InterPro" id="IPR000961">
    <property type="entry name" value="AGC-kinase_C"/>
</dbReference>
<evidence type="ECO:0000259" key="9">
    <source>
        <dbReference type="PROSITE" id="PS51285"/>
    </source>
</evidence>
<evidence type="ECO:0000313" key="11">
    <source>
        <dbReference type="Proteomes" id="UP001153069"/>
    </source>
</evidence>
<evidence type="ECO:0000256" key="5">
    <source>
        <dbReference type="ARBA" id="ARBA00022840"/>
    </source>
</evidence>
<protein>
    <submittedName>
        <fullName evidence="10">RAC family serine/threonine-protein kinase homolog</fullName>
    </submittedName>
</protein>
<dbReference type="InterPro" id="IPR011009">
    <property type="entry name" value="Kinase-like_dom_sf"/>
</dbReference>
<reference evidence="10" key="1">
    <citation type="submission" date="2020-06" db="EMBL/GenBank/DDBJ databases">
        <authorList>
            <consortium name="Plant Systems Biology data submission"/>
        </authorList>
    </citation>
    <scope>NUCLEOTIDE SEQUENCE</scope>
    <source>
        <strain evidence="10">D6</strain>
    </source>
</reference>
<evidence type="ECO:0000256" key="2">
    <source>
        <dbReference type="ARBA" id="ARBA00022679"/>
    </source>
</evidence>
<dbReference type="PANTHER" id="PTHR24355:SF18">
    <property type="entry name" value="G PROTEIN-COUPLED RECEPTOR KINASE"/>
    <property type="match status" value="1"/>
</dbReference>
<keyword evidence="1" id="KW-0723">Serine/threonine-protein kinase</keyword>
<dbReference type="Proteomes" id="UP001153069">
    <property type="component" value="Unassembled WGS sequence"/>
</dbReference>
<dbReference type="InterPro" id="IPR000719">
    <property type="entry name" value="Prot_kinase_dom"/>
</dbReference>
<feature type="domain" description="Protein kinase" evidence="8">
    <location>
        <begin position="413"/>
        <end position="688"/>
    </location>
</feature>
<keyword evidence="3 6" id="KW-0547">Nucleotide-binding</keyword>
<keyword evidence="11" id="KW-1185">Reference proteome</keyword>
<dbReference type="PANTHER" id="PTHR24355">
    <property type="entry name" value="G PROTEIN-COUPLED RECEPTOR KINASE/RIBOSOMAL PROTEIN S6 KINASE"/>
    <property type="match status" value="1"/>
</dbReference>
<name>A0A9N8HHU5_9STRA</name>
<feature type="compositionally biased region" description="Low complexity" evidence="7">
    <location>
        <begin position="102"/>
        <end position="121"/>
    </location>
</feature>
<dbReference type="InterPro" id="IPR017441">
    <property type="entry name" value="Protein_kinase_ATP_BS"/>
</dbReference>
<feature type="compositionally biased region" description="Low complexity" evidence="7">
    <location>
        <begin position="288"/>
        <end position="297"/>
    </location>
</feature>
<dbReference type="AlphaFoldDB" id="A0A9N8HHU5"/>
<dbReference type="SMART" id="SM00220">
    <property type="entry name" value="S_TKc"/>
    <property type="match status" value="1"/>
</dbReference>
<evidence type="ECO:0000259" key="8">
    <source>
        <dbReference type="PROSITE" id="PS50011"/>
    </source>
</evidence>
<dbReference type="Gene3D" id="1.10.510.10">
    <property type="entry name" value="Transferase(Phosphotransferase) domain 1"/>
    <property type="match status" value="1"/>
</dbReference>
<evidence type="ECO:0000256" key="3">
    <source>
        <dbReference type="ARBA" id="ARBA00022741"/>
    </source>
</evidence>
<keyword evidence="2" id="KW-0808">Transferase</keyword>
<dbReference type="SUPFAM" id="SSF56112">
    <property type="entry name" value="Protein kinase-like (PK-like)"/>
    <property type="match status" value="1"/>
</dbReference>